<dbReference type="STRING" id="1079.BVIR_2669"/>
<dbReference type="EMBL" id="LN907867">
    <property type="protein sequence ID" value="CUU43096.1"/>
    <property type="molecule type" value="Genomic_DNA"/>
</dbReference>
<name>A0A0P0JEC4_BLAVI</name>
<dbReference type="PATRIC" id="fig|1079.6.peg.2798"/>
<sequence>MLSRRRRASQRAICYQPGMEELMRTIDPVLVTAIEALLGEAGIPLLVADQNIATVEGSIGAFPRRILVPSEQLDAARRLVIAAGLGHELTSPR</sequence>
<dbReference type="AlphaFoldDB" id="A0A0P0JEC4"/>
<gene>
    <name evidence="2" type="ORF">BVIRIDIS_21130</name>
</gene>
<dbReference type="SUPFAM" id="SSF54913">
    <property type="entry name" value="GlnB-like"/>
    <property type="match status" value="1"/>
</dbReference>
<evidence type="ECO:0000313" key="2">
    <source>
        <dbReference type="EMBL" id="CUU43096.1"/>
    </source>
</evidence>
<dbReference type="Proteomes" id="UP000065734">
    <property type="component" value="Chromosome I"/>
</dbReference>
<organism evidence="2 3">
    <name type="scientific">Blastochloris viridis</name>
    <name type="common">Rhodopseudomonas viridis</name>
    <dbReference type="NCBI Taxonomy" id="1079"/>
    <lineage>
        <taxon>Bacteria</taxon>
        <taxon>Pseudomonadati</taxon>
        <taxon>Pseudomonadota</taxon>
        <taxon>Alphaproteobacteria</taxon>
        <taxon>Hyphomicrobiales</taxon>
        <taxon>Blastochloridaceae</taxon>
        <taxon>Blastochloris</taxon>
    </lineage>
</organism>
<dbReference type="InterPro" id="IPR011322">
    <property type="entry name" value="N-reg_PII-like_a/b"/>
</dbReference>
<proteinExistence type="predicted"/>
<evidence type="ECO:0000259" key="1">
    <source>
        <dbReference type="Pfam" id="PF09413"/>
    </source>
</evidence>
<dbReference type="Pfam" id="PF09413">
    <property type="entry name" value="DUF2007"/>
    <property type="match status" value="1"/>
</dbReference>
<keyword evidence="3" id="KW-1185">Reference proteome</keyword>
<dbReference type="KEGG" id="bvr:BVIR_2669"/>
<evidence type="ECO:0000313" key="3">
    <source>
        <dbReference type="Proteomes" id="UP000065734"/>
    </source>
</evidence>
<dbReference type="InterPro" id="IPR018551">
    <property type="entry name" value="DUF2007"/>
</dbReference>
<reference evidence="3" key="1">
    <citation type="journal article" date="2016" name="Genome Announc.">
        <title>Revised genome sequence of the purple photosynthetic bacterium Blastochloris viridis.</title>
        <authorList>
            <person name="Liu L.N."/>
            <person name="Faulkner M."/>
            <person name="Liu X."/>
            <person name="Huang F."/>
            <person name="Darby A.C."/>
            <person name="Hall N."/>
        </authorList>
    </citation>
    <scope>NUCLEOTIDE SEQUENCE [LARGE SCALE GENOMIC DNA]</scope>
    <source>
        <strain evidence="3">ATCC 19567 / DSM 133 / F</strain>
    </source>
</reference>
<protein>
    <recommendedName>
        <fullName evidence="1">DUF2007 domain-containing protein</fullName>
    </recommendedName>
</protein>
<accession>A0A0P0JEC4</accession>
<dbReference type="Gene3D" id="3.30.70.790">
    <property type="entry name" value="UreE, C-terminal domain"/>
    <property type="match status" value="1"/>
</dbReference>
<feature type="domain" description="DUF2007" evidence="1">
    <location>
        <begin position="19"/>
        <end position="82"/>
    </location>
</feature>